<gene>
    <name evidence="2" type="ORF">DSCA_27570</name>
</gene>
<dbReference type="KEGG" id="dalk:DSCA_27570"/>
<dbReference type="Proteomes" id="UP000427906">
    <property type="component" value="Chromosome"/>
</dbReference>
<reference evidence="2 3" key="1">
    <citation type="submission" date="2019-11" db="EMBL/GenBank/DDBJ databases">
        <title>Comparative genomics of hydrocarbon-degrading Desulfosarcina strains.</title>
        <authorList>
            <person name="Watanabe M."/>
            <person name="Kojima H."/>
            <person name="Fukui M."/>
        </authorList>
    </citation>
    <scope>NUCLEOTIDE SEQUENCE [LARGE SCALE GENOMIC DNA]</scope>
    <source>
        <strain evidence="2 3">PL12</strain>
    </source>
</reference>
<name>A0A5K7YVY7_9BACT</name>
<evidence type="ECO:0000313" key="2">
    <source>
        <dbReference type="EMBL" id="BBO68827.1"/>
    </source>
</evidence>
<keyword evidence="1" id="KW-0812">Transmembrane</keyword>
<sequence length="175" mass="19717">MEKGAPKVRRRLDEGRQKAVTIPETAPQFFDEETDIGNRTNKFFRVTLPDGYCGNRSVLEMTLRFTVFVFIFLSMAAMPAAATQTAVIPAYACVSASPSSMKAYQRFIDSQNNAAAKKLLRSRKIFLSPRDIKVEVVAVDDNIAKVRLSRLDENARPVTLYFWTPAEQLKLIPPQ</sequence>
<organism evidence="2 3">
    <name type="scientific">Desulfosarcina alkanivorans</name>
    <dbReference type="NCBI Taxonomy" id="571177"/>
    <lineage>
        <taxon>Bacteria</taxon>
        <taxon>Pseudomonadati</taxon>
        <taxon>Thermodesulfobacteriota</taxon>
        <taxon>Desulfobacteria</taxon>
        <taxon>Desulfobacterales</taxon>
        <taxon>Desulfosarcinaceae</taxon>
        <taxon>Desulfosarcina</taxon>
    </lineage>
</organism>
<protein>
    <submittedName>
        <fullName evidence="2">Uncharacterized protein</fullName>
    </submittedName>
</protein>
<keyword evidence="3" id="KW-1185">Reference proteome</keyword>
<keyword evidence="1" id="KW-1133">Transmembrane helix</keyword>
<evidence type="ECO:0000313" key="3">
    <source>
        <dbReference type="Proteomes" id="UP000427906"/>
    </source>
</evidence>
<proteinExistence type="predicted"/>
<accession>A0A5K7YVY7</accession>
<keyword evidence="1" id="KW-0472">Membrane</keyword>
<dbReference type="AlphaFoldDB" id="A0A5K7YVY7"/>
<feature type="transmembrane region" description="Helical" evidence="1">
    <location>
        <begin position="65"/>
        <end position="92"/>
    </location>
</feature>
<dbReference type="EMBL" id="AP021874">
    <property type="protein sequence ID" value="BBO68827.1"/>
    <property type="molecule type" value="Genomic_DNA"/>
</dbReference>
<evidence type="ECO:0000256" key="1">
    <source>
        <dbReference type="SAM" id="Phobius"/>
    </source>
</evidence>